<dbReference type="Proteomes" id="UP001565369">
    <property type="component" value="Unassembled WGS sequence"/>
</dbReference>
<keyword evidence="2" id="KW-1185">Reference proteome</keyword>
<evidence type="ECO:0008006" key="3">
    <source>
        <dbReference type="Google" id="ProtNLM"/>
    </source>
</evidence>
<dbReference type="SUPFAM" id="SSF109709">
    <property type="entry name" value="KorB DNA-binding domain-like"/>
    <property type="match status" value="1"/>
</dbReference>
<name>A0ABV4FII8_9BRAD</name>
<dbReference type="RefSeq" id="WP_244439268.1">
    <property type="nucleotide sequence ID" value="NZ_CP150124.1"/>
</dbReference>
<gene>
    <name evidence="1" type="ORF">ABIG07_000339</name>
</gene>
<dbReference type="Gene3D" id="1.10.10.2830">
    <property type="match status" value="1"/>
</dbReference>
<protein>
    <recommendedName>
        <fullName evidence="3">Transcriptional regulator</fullName>
    </recommendedName>
</protein>
<organism evidence="1 2">
    <name type="scientific">Bradyrhizobium ottawaense</name>
    <dbReference type="NCBI Taxonomy" id="931866"/>
    <lineage>
        <taxon>Bacteria</taxon>
        <taxon>Pseudomonadati</taxon>
        <taxon>Pseudomonadota</taxon>
        <taxon>Alphaproteobacteria</taxon>
        <taxon>Hyphomicrobiales</taxon>
        <taxon>Nitrobacteraceae</taxon>
        <taxon>Bradyrhizobium</taxon>
    </lineage>
</organism>
<dbReference type="EMBL" id="JBGBZJ010000002">
    <property type="protein sequence ID" value="MEY9451391.1"/>
    <property type="molecule type" value="Genomic_DNA"/>
</dbReference>
<reference evidence="1 2" key="1">
    <citation type="submission" date="2024-07" db="EMBL/GenBank/DDBJ databases">
        <title>Genomic Encyclopedia of Type Strains, Phase V (KMG-V): Genome sequencing to study the core and pangenomes of soil and plant-associated prokaryotes.</title>
        <authorList>
            <person name="Whitman W."/>
        </authorList>
    </citation>
    <scope>NUCLEOTIDE SEQUENCE [LARGE SCALE GENOMIC DNA]</scope>
    <source>
        <strain evidence="1 2">USDA 152</strain>
    </source>
</reference>
<accession>A0ABV4FII8</accession>
<comment type="caution">
    <text evidence="1">The sequence shown here is derived from an EMBL/GenBank/DDBJ whole genome shotgun (WGS) entry which is preliminary data.</text>
</comment>
<proteinExistence type="predicted"/>
<evidence type="ECO:0000313" key="1">
    <source>
        <dbReference type="EMBL" id="MEY9451391.1"/>
    </source>
</evidence>
<evidence type="ECO:0000313" key="2">
    <source>
        <dbReference type="Proteomes" id="UP001565369"/>
    </source>
</evidence>
<sequence length="90" mass="10054">MIKALVRAHRWRGMLESSLFTSVRDLAKAEKINESDLCRVLRLTLLSPTLTEAILNGQQPIGLDLATLLKSLPVEWDRQEALLKQITASG</sequence>